<dbReference type="InterPro" id="IPR011008">
    <property type="entry name" value="Dimeric_a/b-barrel"/>
</dbReference>
<dbReference type="SUPFAM" id="SSF54909">
    <property type="entry name" value="Dimeric alpha+beta barrel"/>
    <property type="match status" value="1"/>
</dbReference>
<keyword evidence="2" id="KW-1185">Reference proteome</keyword>
<organism evidence="1 2">
    <name type="scientific">Mesorhizobium salmacidum</name>
    <dbReference type="NCBI Taxonomy" id="3015171"/>
    <lineage>
        <taxon>Bacteria</taxon>
        <taxon>Pseudomonadati</taxon>
        <taxon>Pseudomonadota</taxon>
        <taxon>Alphaproteobacteria</taxon>
        <taxon>Hyphomicrobiales</taxon>
        <taxon>Phyllobacteriaceae</taxon>
        <taxon>Mesorhizobium</taxon>
    </lineage>
</organism>
<accession>A0ABU8L1F7</accession>
<dbReference type="Proteomes" id="UP001387293">
    <property type="component" value="Unassembled WGS sequence"/>
</dbReference>
<dbReference type="EMBL" id="JAPYKS010000017">
    <property type="protein sequence ID" value="MEI9411525.1"/>
    <property type="molecule type" value="Genomic_DNA"/>
</dbReference>
<name>A0ABU8L1F7_9HYPH</name>
<dbReference type="GO" id="GO:0004497">
    <property type="term" value="F:monooxygenase activity"/>
    <property type="evidence" value="ECO:0007669"/>
    <property type="project" value="UniProtKB-KW"/>
</dbReference>
<dbReference type="Gene3D" id="3.30.70.100">
    <property type="match status" value="1"/>
</dbReference>
<evidence type="ECO:0000313" key="2">
    <source>
        <dbReference type="Proteomes" id="UP001387293"/>
    </source>
</evidence>
<sequence>MNISFTNQNVNGGSVFRVDKFVVPADARDEILTKVKMTHELLRLQQGFVQDFLLEQFSGPGEFNLVTIVEWESQAAVDKVVPIVKAAHERIAFNPQETIARLGVRADIANYQRVPGL</sequence>
<keyword evidence="1" id="KW-0560">Oxidoreductase</keyword>
<gene>
    <name evidence="1" type="ORF">O7A60_22530</name>
</gene>
<comment type="caution">
    <text evidence="1">The sequence shown here is derived from an EMBL/GenBank/DDBJ whole genome shotgun (WGS) entry which is preliminary data.</text>
</comment>
<keyword evidence="1" id="KW-0503">Monooxygenase</keyword>
<proteinExistence type="predicted"/>
<evidence type="ECO:0000313" key="1">
    <source>
        <dbReference type="EMBL" id="MEI9411525.1"/>
    </source>
</evidence>
<dbReference type="RefSeq" id="WP_337108059.1">
    <property type="nucleotide sequence ID" value="NZ_JAPYKS010000017.1"/>
</dbReference>
<reference evidence="1 2" key="1">
    <citation type="submission" date="2022-12" db="EMBL/GenBank/DDBJ databases">
        <authorList>
            <person name="Muema E."/>
        </authorList>
    </citation>
    <scope>NUCLEOTIDE SEQUENCE [LARGE SCALE GENOMIC DNA]</scope>
    <source>
        <strain evidence="2">1326</strain>
    </source>
</reference>
<protein>
    <submittedName>
        <fullName evidence="1">Antibiotic biosynthesis monooxygenase</fullName>
    </submittedName>
</protein>